<evidence type="ECO:0000313" key="6">
    <source>
        <dbReference type="Proteomes" id="UP000694562"/>
    </source>
</evidence>
<dbReference type="SUPFAM" id="SSF57535">
    <property type="entry name" value="Complement control module/SCR domain"/>
    <property type="match status" value="1"/>
</dbReference>
<reference evidence="5" key="1">
    <citation type="submission" date="2025-08" db="UniProtKB">
        <authorList>
            <consortium name="Ensembl"/>
        </authorList>
    </citation>
    <scope>IDENTIFICATION</scope>
</reference>
<keyword evidence="1 2" id="KW-1015">Disulfide bond</keyword>
<accession>A0A8C4XRM8</accession>
<dbReference type="OrthoDB" id="9944172at2759"/>
<comment type="caution">
    <text evidence="2">Lacks conserved residue(s) required for the propagation of feature annotation.</text>
</comment>
<organism evidence="5 6">
    <name type="scientific">Falco tinnunculus</name>
    <name type="common">Common kestrel</name>
    <dbReference type="NCBI Taxonomy" id="100819"/>
    <lineage>
        <taxon>Eukaryota</taxon>
        <taxon>Metazoa</taxon>
        <taxon>Chordata</taxon>
        <taxon>Craniata</taxon>
        <taxon>Vertebrata</taxon>
        <taxon>Euteleostomi</taxon>
        <taxon>Archelosauria</taxon>
        <taxon>Archosauria</taxon>
        <taxon>Dinosauria</taxon>
        <taxon>Saurischia</taxon>
        <taxon>Theropoda</taxon>
        <taxon>Coelurosauria</taxon>
        <taxon>Aves</taxon>
        <taxon>Neognathae</taxon>
        <taxon>Neoaves</taxon>
        <taxon>Telluraves</taxon>
        <taxon>Australaves</taxon>
        <taxon>Falconiformes</taxon>
        <taxon>Falconidae</taxon>
        <taxon>Falco</taxon>
    </lineage>
</organism>
<dbReference type="Proteomes" id="UP000694562">
    <property type="component" value="Unplaced"/>
</dbReference>
<dbReference type="PANTHER" id="PTHR15060">
    <property type="entry name" value="INTERLEUKIN-15 RECEPTOR SUBUNIT ALPHA"/>
    <property type="match status" value="1"/>
</dbReference>
<dbReference type="Pfam" id="PF00084">
    <property type="entry name" value="Sushi"/>
    <property type="match status" value="1"/>
</dbReference>
<evidence type="ECO:0000313" key="5">
    <source>
        <dbReference type="Ensembl" id="ENSFTIP00000016716.1"/>
    </source>
</evidence>
<evidence type="ECO:0000259" key="4">
    <source>
        <dbReference type="PROSITE" id="PS50923"/>
    </source>
</evidence>
<evidence type="ECO:0000256" key="1">
    <source>
        <dbReference type="ARBA" id="ARBA00023157"/>
    </source>
</evidence>
<sequence>PFPRCGRGLDSFPIVIFPSLYFFTLPPVSVRCSHPKDVANAHINVGNNTLLNTRLRYTCNLGYKRKAGTSSLIQCILRDGSTKPDWTNTTLQCIRKPSLSSQDTMRTGKGGHLHHYPTSNPSPAATPGLPGAASHSAVPPEPDGPSPETSTPWEMPPPLDTSTTGEGTALGSPLGTTPLPTPPPHYAAGQATSPGKITHQWVYLHPEKALLLFQCIFFLLSKSRSIPPFSQLCISIQTLAYSIGKLGKKHYFGKQGLVFLYILA</sequence>
<dbReference type="InterPro" id="IPR042372">
    <property type="entry name" value="IL15RA"/>
</dbReference>
<evidence type="ECO:0000256" key="3">
    <source>
        <dbReference type="SAM" id="MobiDB-lite"/>
    </source>
</evidence>
<keyword evidence="2" id="KW-0768">Sushi</keyword>
<proteinExistence type="predicted"/>
<dbReference type="CDD" id="cd00033">
    <property type="entry name" value="CCP"/>
    <property type="match status" value="1"/>
</dbReference>
<feature type="disulfide bond" evidence="2">
    <location>
        <begin position="32"/>
        <end position="75"/>
    </location>
</feature>
<feature type="region of interest" description="Disordered" evidence="3">
    <location>
        <begin position="97"/>
        <end position="180"/>
    </location>
</feature>
<evidence type="ECO:0000256" key="2">
    <source>
        <dbReference type="PROSITE-ProRule" id="PRU00302"/>
    </source>
</evidence>
<protein>
    <recommendedName>
        <fullName evidence="4">Sushi domain-containing protein</fullName>
    </recommendedName>
</protein>
<feature type="compositionally biased region" description="Low complexity" evidence="3">
    <location>
        <begin position="167"/>
        <end position="178"/>
    </location>
</feature>
<dbReference type="PANTHER" id="PTHR15060:SF0">
    <property type="entry name" value="INTERLEUKIN-15 RECEPTOR SUBUNIT ALPHA"/>
    <property type="match status" value="1"/>
</dbReference>
<dbReference type="PROSITE" id="PS50923">
    <property type="entry name" value="SUSHI"/>
    <property type="match status" value="1"/>
</dbReference>
<reference evidence="5" key="2">
    <citation type="submission" date="2025-09" db="UniProtKB">
        <authorList>
            <consortium name="Ensembl"/>
        </authorList>
    </citation>
    <scope>IDENTIFICATION</scope>
</reference>
<dbReference type="GO" id="GO:0042010">
    <property type="term" value="F:interleukin-15 receptor activity"/>
    <property type="evidence" value="ECO:0007669"/>
    <property type="project" value="InterPro"/>
</dbReference>
<name>A0A8C4XRM8_FALTI</name>
<keyword evidence="6" id="KW-1185">Reference proteome</keyword>
<dbReference type="InterPro" id="IPR000436">
    <property type="entry name" value="Sushi_SCR_CCP_dom"/>
</dbReference>
<dbReference type="Ensembl" id="ENSFTIT00000017422.1">
    <property type="protein sequence ID" value="ENSFTIP00000016716.1"/>
    <property type="gene ID" value="ENSFTIG00000011056.1"/>
</dbReference>
<feature type="domain" description="Sushi" evidence="4">
    <location>
        <begin position="30"/>
        <end position="95"/>
    </location>
</feature>
<dbReference type="InterPro" id="IPR035976">
    <property type="entry name" value="Sushi/SCR/CCP_sf"/>
</dbReference>
<dbReference type="OMA" id="QCIRKPS"/>
<dbReference type="Gene3D" id="2.20.28.230">
    <property type="match status" value="1"/>
</dbReference>
<dbReference type="SMART" id="SM00032">
    <property type="entry name" value="CCP"/>
    <property type="match status" value="1"/>
</dbReference>
<dbReference type="AlphaFoldDB" id="A0A8C4XRM8"/>